<reference evidence="2 3" key="1">
    <citation type="submission" date="2020-06" db="EMBL/GenBank/DDBJ databases">
        <title>Draft genome sequence of Lactic acid bacteria from Okinawan-style tofu.</title>
        <authorList>
            <person name="Takara I."/>
            <person name="Ikematsu S."/>
        </authorList>
    </citation>
    <scope>NUCLEOTIDE SEQUENCE [LARGE SCALE GENOMIC DNA]</scope>
    <source>
        <strain evidence="3">lg38</strain>
    </source>
</reference>
<proteinExistence type="predicted"/>
<dbReference type="EMBL" id="BLXU01000008">
    <property type="protein sequence ID" value="GFO52200.1"/>
    <property type="molecule type" value="Genomic_DNA"/>
</dbReference>
<dbReference type="PROSITE" id="PS51257">
    <property type="entry name" value="PROKAR_LIPOPROTEIN"/>
    <property type="match status" value="1"/>
</dbReference>
<feature type="compositionally biased region" description="Basic and acidic residues" evidence="1">
    <location>
        <begin position="24"/>
        <end position="38"/>
    </location>
</feature>
<name>A0A6L2ZXH6_9LACT</name>
<feature type="compositionally biased region" description="Low complexity" evidence="1">
    <location>
        <begin position="39"/>
        <end position="51"/>
    </location>
</feature>
<evidence type="ECO:0000313" key="2">
    <source>
        <dbReference type="EMBL" id="GFO52200.1"/>
    </source>
</evidence>
<sequence length="378" mass="41509">MKKLATGLVGLATLLLILSGCTKKPEPSKTDSSTEKVKTSQSSTSPSKTKVTLTDKELVAATYVESYMAQHSVKDIPTAVNDILKQPQFMISSTGGYFLANQEPVLANGDLGIQSTITDDKIHVQSYNGNDHFSDKYYSAKELTSKYNTHVELLKKVVAISDKHTAELNSLTDEELALAAYVRNYATTDVEIRGYLSGGLADNDFSVEFQDNSYRFGQGTASSTEEITVSGNQVMCVIHDGATETNTVNYTKEELNKLFVQYKKLLDVKLELGKQNSAKASTSSKVDTTKLTEDQAKTWVKNYLVQSGVVAQDTIDNRTSVSTYLDDNNYLCLEPRASAKDNTTNDSTLGYFRINDAGELQQQNTDGDWQTVSTSYLG</sequence>
<dbReference type="Proteomes" id="UP000504756">
    <property type="component" value="Unassembled WGS sequence"/>
</dbReference>
<evidence type="ECO:0008006" key="4">
    <source>
        <dbReference type="Google" id="ProtNLM"/>
    </source>
</evidence>
<feature type="region of interest" description="Disordered" evidence="1">
    <location>
        <begin position="24"/>
        <end position="51"/>
    </location>
</feature>
<dbReference type="AlphaFoldDB" id="A0A6L2ZXH6"/>
<dbReference type="RefSeq" id="WP_176490439.1">
    <property type="nucleotide sequence ID" value="NZ_BLXU01000008.1"/>
</dbReference>
<gene>
    <name evidence="2" type="ORF">ikelab_14750</name>
</gene>
<evidence type="ECO:0000256" key="1">
    <source>
        <dbReference type="SAM" id="MobiDB-lite"/>
    </source>
</evidence>
<comment type="caution">
    <text evidence="2">The sequence shown here is derived from an EMBL/GenBank/DDBJ whole genome shotgun (WGS) entry which is preliminary data.</text>
</comment>
<accession>A0A6L2ZXH6</accession>
<organism evidence="2 3">
    <name type="scientific">Lactococcus garvieae</name>
    <dbReference type="NCBI Taxonomy" id="1363"/>
    <lineage>
        <taxon>Bacteria</taxon>
        <taxon>Bacillati</taxon>
        <taxon>Bacillota</taxon>
        <taxon>Bacilli</taxon>
        <taxon>Lactobacillales</taxon>
        <taxon>Streptococcaceae</taxon>
        <taxon>Lactococcus</taxon>
    </lineage>
</organism>
<evidence type="ECO:0000313" key="3">
    <source>
        <dbReference type="Proteomes" id="UP000504756"/>
    </source>
</evidence>
<protein>
    <recommendedName>
        <fullName evidence="4">Lipoprotein</fullName>
    </recommendedName>
</protein>